<evidence type="ECO:0000256" key="2">
    <source>
        <dbReference type="ARBA" id="ARBA00022980"/>
    </source>
</evidence>
<dbReference type="PIRSF" id="PIRSF002148">
    <property type="entry name" value="Ribosomal_S21e"/>
    <property type="match status" value="1"/>
</dbReference>
<dbReference type="InterPro" id="IPR038579">
    <property type="entry name" value="Ribosomal_eS21_sf"/>
</dbReference>
<sequence>MKNDSGECVDINIPRKCSASNMIIYAKDYASIQINIAYVVEATGRLTGTYKFYAIYGDHGRMGDSDYAISRVAIQDGIMKM</sequence>
<organism evidence="5 6">
    <name type="scientific">Cordylochernes scorpioides</name>
    <dbReference type="NCBI Taxonomy" id="51811"/>
    <lineage>
        <taxon>Eukaryota</taxon>
        <taxon>Metazoa</taxon>
        <taxon>Ecdysozoa</taxon>
        <taxon>Arthropoda</taxon>
        <taxon>Chelicerata</taxon>
        <taxon>Arachnida</taxon>
        <taxon>Pseudoscorpiones</taxon>
        <taxon>Cheliferoidea</taxon>
        <taxon>Chernetidae</taxon>
        <taxon>Cordylochernes</taxon>
    </lineage>
</organism>
<evidence type="ECO:0000313" key="5">
    <source>
        <dbReference type="EMBL" id="UYV72652.1"/>
    </source>
</evidence>
<dbReference type="EMBL" id="CP092872">
    <property type="protein sequence ID" value="UYV72652.1"/>
    <property type="molecule type" value="Genomic_DNA"/>
</dbReference>
<evidence type="ECO:0000256" key="3">
    <source>
        <dbReference type="ARBA" id="ARBA00023274"/>
    </source>
</evidence>
<name>A0ABY6KWK2_9ARAC</name>
<proteinExistence type="inferred from homology"/>
<dbReference type="Proteomes" id="UP001235939">
    <property type="component" value="Chromosome 10"/>
</dbReference>
<dbReference type="PANTHER" id="PTHR10442">
    <property type="entry name" value="40S RIBOSOMAL PROTEIN S21"/>
    <property type="match status" value="1"/>
</dbReference>
<protein>
    <recommendedName>
        <fullName evidence="4">40S ribosomal protein S21</fullName>
    </recommendedName>
</protein>
<comment type="similarity">
    <text evidence="1 4">Belongs to the eukaryotic ribosomal protein eS21 family.</text>
</comment>
<reference evidence="5 6" key="1">
    <citation type="submission" date="2022-01" db="EMBL/GenBank/DDBJ databases">
        <title>A chromosomal length assembly of Cordylochernes scorpioides.</title>
        <authorList>
            <person name="Zeh D."/>
            <person name="Zeh J."/>
        </authorList>
    </citation>
    <scope>NUCLEOTIDE SEQUENCE [LARGE SCALE GENOMIC DNA]</scope>
    <source>
        <strain evidence="5">IN4F17</strain>
        <tissue evidence="5">Whole Body</tissue>
    </source>
</reference>
<evidence type="ECO:0000256" key="4">
    <source>
        <dbReference type="PIRNR" id="PIRNR002148"/>
    </source>
</evidence>
<dbReference type="Gene3D" id="3.30.1230.20">
    <property type="match status" value="1"/>
</dbReference>
<evidence type="ECO:0000256" key="1">
    <source>
        <dbReference type="ARBA" id="ARBA00010228"/>
    </source>
</evidence>
<keyword evidence="3 4" id="KW-0687">Ribonucleoprotein</keyword>
<keyword evidence="2 4" id="KW-0689">Ribosomal protein</keyword>
<dbReference type="InterPro" id="IPR001931">
    <property type="entry name" value="Ribosomal_eS21"/>
</dbReference>
<dbReference type="Pfam" id="PF01249">
    <property type="entry name" value="Ribosomal_S21e"/>
    <property type="match status" value="1"/>
</dbReference>
<gene>
    <name evidence="5" type="ORF">LAZ67_10000196</name>
</gene>
<keyword evidence="6" id="KW-1185">Reference proteome</keyword>
<accession>A0ABY6KWK2</accession>
<evidence type="ECO:0000313" key="6">
    <source>
        <dbReference type="Proteomes" id="UP001235939"/>
    </source>
</evidence>